<dbReference type="InterPro" id="IPR036047">
    <property type="entry name" value="F-box-like_dom_sf"/>
</dbReference>
<dbReference type="OrthoDB" id="2588098at2759"/>
<dbReference type="EMBL" id="DS989822">
    <property type="protein sequence ID" value="EFQ98639.1"/>
    <property type="molecule type" value="Genomic_DNA"/>
</dbReference>
<name>E5R275_ARTGP</name>
<dbReference type="HOGENOM" id="CLU_044126_1_0_1"/>
<dbReference type="Proteomes" id="UP000002669">
    <property type="component" value="Unassembled WGS sequence"/>
</dbReference>
<dbReference type="RefSeq" id="XP_003177591.1">
    <property type="nucleotide sequence ID" value="XM_003177543.1"/>
</dbReference>
<dbReference type="STRING" id="535722.E5R275"/>
<organism evidence="3">
    <name type="scientific">Arthroderma gypseum (strain ATCC MYA-4604 / CBS 118893)</name>
    <name type="common">Microsporum gypseum</name>
    <dbReference type="NCBI Taxonomy" id="535722"/>
    <lineage>
        <taxon>Eukaryota</taxon>
        <taxon>Fungi</taxon>
        <taxon>Dikarya</taxon>
        <taxon>Ascomycota</taxon>
        <taxon>Pezizomycotina</taxon>
        <taxon>Eurotiomycetes</taxon>
        <taxon>Eurotiomycetidae</taxon>
        <taxon>Onygenales</taxon>
        <taxon>Arthrodermataceae</taxon>
        <taxon>Nannizzia</taxon>
    </lineage>
</organism>
<dbReference type="InParanoid" id="E5R275"/>
<dbReference type="GeneID" id="10032926"/>
<gene>
    <name evidence="2" type="ORF">MGYG_01661</name>
</gene>
<dbReference type="InterPro" id="IPR001810">
    <property type="entry name" value="F-box_dom"/>
</dbReference>
<evidence type="ECO:0000313" key="3">
    <source>
        <dbReference type="Proteomes" id="UP000002669"/>
    </source>
</evidence>
<protein>
    <recommendedName>
        <fullName evidence="1">F-box domain-containing protein</fullName>
    </recommendedName>
</protein>
<dbReference type="PROSITE" id="PS50181">
    <property type="entry name" value="FBOX"/>
    <property type="match status" value="1"/>
</dbReference>
<sequence length="353" mass="39735">MGQYFRLIAPHRRERLSWWGKLGEILFDGSGSALVYHFARPVIPSTFTGDEPRNIPAAVRGSVVPQKRRRQSSHSQKLPRHEVARSRLHELPVEINRIIFDFLDITDVFILGLTCEKFWAIAKSIIGQRFAACLGGWAGTAVICVGDESDCGRNVAYPEGLLLPEDFDELQEGLDLDELEDGVPDKYAGQPVNLYSIADARYDIVGNCDVYFPQDLLHVALEHRHKHPRPADILEVAHPRGSTFYPASHEWVLRNLTTREFVRPMAVALNKRRTRGPFIDTPGYGEVILSRTCWSTEDNTSMARKGMHQGVWAGHALDIVPSTYLDSGGPWKDISDDVAKNTAEIWKSEYGED</sequence>
<dbReference type="CDD" id="cd09917">
    <property type="entry name" value="F-box_SF"/>
    <property type="match status" value="1"/>
</dbReference>
<dbReference type="OMA" id="HEIYGCI"/>
<reference evidence="3" key="1">
    <citation type="journal article" date="2012" name="MBio">
        <title>Comparative genome analysis of Trichophyton rubrum and related dermatophytes reveals candidate genes involved in infection.</title>
        <authorList>
            <person name="Martinez D.A."/>
            <person name="Oliver B.G."/>
            <person name="Graeser Y."/>
            <person name="Goldberg J.M."/>
            <person name="Li W."/>
            <person name="Martinez-Rossi N.M."/>
            <person name="Monod M."/>
            <person name="Shelest E."/>
            <person name="Barton R.C."/>
            <person name="Birch E."/>
            <person name="Brakhage A.A."/>
            <person name="Chen Z."/>
            <person name="Gurr S.J."/>
            <person name="Heiman D."/>
            <person name="Heitman J."/>
            <person name="Kosti I."/>
            <person name="Rossi A."/>
            <person name="Saif S."/>
            <person name="Samalova M."/>
            <person name="Saunders C.W."/>
            <person name="Shea T."/>
            <person name="Summerbell R.C."/>
            <person name="Xu J."/>
            <person name="Young S."/>
            <person name="Zeng Q."/>
            <person name="Birren B.W."/>
            <person name="Cuomo C.A."/>
            <person name="White T.C."/>
        </authorList>
    </citation>
    <scope>NUCLEOTIDE SEQUENCE [LARGE SCALE GENOMIC DNA]</scope>
    <source>
        <strain evidence="3">ATCC MYA-4604 / CBS 118893</strain>
    </source>
</reference>
<evidence type="ECO:0000259" key="1">
    <source>
        <dbReference type="PROSITE" id="PS50181"/>
    </source>
</evidence>
<dbReference type="AlphaFoldDB" id="E5R275"/>
<proteinExistence type="predicted"/>
<evidence type="ECO:0000313" key="2">
    <source>
        <dbReference type="EMBL" id="EFQ98639.1"/>
    </source>
</evidence>
<feature type="domain" description="F-box" evidence="1">
    <location>
        <begin position="85"/>
        <end position="133"/>
    </location>
</feature>
<keyword evidence="3" id="KW-1185">Reference proteome</keyword>
<dbReference type="VEuPathDB" id="FungiDB:MGYG_01661"/>
<dbReference type="eggNOG" id="ENOG502S952">
    <property type="taxonomic scope" value="Eukaryota"/>
</dbReference>
<accession>E5R275</accession>
<dbReference type="SUPFAM" id="SSF81383">
    <property type="entry name" value="F-box domain"/>
    <property type="match status" value="1"/>
</dbReference>